<proteinExistence type="inferred from homology"/>
<dbReference type="GO" id="GO:0005507">
    <property type="term" value="F:copper ion binding"/>
    <property type="evidence" value="ECO:0007669"/>
    <property type="project" value="InterPro"/>
</dbReference>
<keyword evidence="7" id="KW-0479">Metal-binding</keyword>
<protein>
    <recommendedName>
        <fullName evidence="4">ferroxidase</fullName>
        <ecNumber evidence="4">1.16.3.1</ecNumber>
    </recommendedName>
</protein>
<evidence type="ECO:0000256" key="2">
    <source>
        <dbReference type="ARBA" id="ARBA00004167"/>
    </source>
</evidence>
<dbReference type="PROSITE" id="PS00079">
    <property type="entry name" value="MULTICOPPER_OXIDASE1"/>
    <property type="match status" value="2"/>
</dbReference>
<accession>A0A8C4RP49</accession>
<keyword evidence="9" id="KW-0677">Repeat</keyword>
<keyword evidence="13" id="KW-0472">Membrane</keyword>
<evidence type="ECO:0000256" key="1">
    <source>
        <dbReference type="ARBA" id="ARBA00001935"/>
    </source>
</evidence>
<keyword evidence="19" id="KW-1185">Reference proteome</keyword>
<comment type="similarity">
    <text evidence="3">Belongs to the multicopper oxidase family.</text>
</comment>
<dbReference type="SUPFAM" id="SSF49503">
    <property type="entry name" value="Cupredoxins"/>
    <property type="match status" value="6"/>
</dbReference>
<evidence type="ECO:0000256" key="9">
    <source>
        <dbReference type="ARBA" id="ARBA00022737"/>
    </source>
</evidence>
<dbReference type="GeneTree" id="ENSGT00940000158517"/>
<feature type="domain" description="Plastocyanin-like" evidence="16">
    <location>
        <begin position="945"/>
        <end position="1047"/>
    </location>
</feature>
<evidence type="ECO:0000313" key="18">
    <source>
        <dbReference type="Ensembl" id="ENSECRP00000004831.1"/>
    </source>
</evidence>
<evidence type="ECO:0000256" key="14">
    <source>
        <dbReference type="ARBA" id="ARBA00023157"/>
    </source>
</evidence>
<keyword evidence="8" id="KW-0732">Signal</keyword>
<dbReference type="InterPro" id="IPR033138">
    <property type="entry name" value="Cu_oxidase_CS"/>
</dbReference>
<evidence type="ECO:0000256" key="11">
    <source>
        <dbReference type="ARBA" id="ARBA00023002"/>
    </source>
</evidence>
<sequence>EVLACRAGCRLTSYLGETICRLRALLKDPTEWNHFWYLQVTCYSSVSCRSASVFLTQGPHRIGHVYRKAVYRQYSDYTYTQELPKPSWLGFLGPVLKAEVHDVLVVHLKNLASRPYSLHPHGVFYDKDSEGALYPDGTTGKRKRDDAVLPGGNHTYTWTVKDEYAPTEADPNCLTWVYHSHIDAPRDISSGLVGALLTCKKGVLQGEDRTDVDRDFVLMFSVVDENLSWYLEENIETFCSDPSSVNKDNEDFQESNKMHAINGFVFENLLGLDMCTNKVVSWHLFGMGSEVDIHSAYFFGHTVLNQGHRADVVSLFPAAFVTVEMFPRNPGKWLLSCQVNDHIQAGMQALYQVFTCDLNTTVAPPGGRILHYYIAAETVMWDYGPQGRNAFDGQLLNATGSNSEPYFSQASGRIGGRYLKVMYVEYSDNTFTKKKPRTENEFHLGILGPVIKGEVGDTILVMFKNKADRNYSIQAHGLSYSKESEGSFYADGVKKPGCQVQPNDVFTYRWVLLDGPTTSDPDCLTYIYYSSVDPVRDTNSGLVGPLLVCRKNENGHQSNIDDHFFLLFTVFDENLSWYLSSSIAVTNDPSGFEVDSEEFHESNKMHAVNGYMFGNMPTPVMCAGSNISWHLLALGTEVDLHSVRFQGNTIQKQGSTRDTVSLFPHISDSVLMQVNVVGDFEISCSTADHYSGGMRQLYSVRACKEQRPPVKPVGVVRTYYIAAEEVEWDYAPNRSWELARHNTTGEQSYGHTFIDKGHGRIGSKYKKVVYREYSNGHFTKRKSLSPEEEHLQILGPLIKAEVGDIILIVFKNMATRPYSIEAHGVQQEIVNHGLRNTAPGQVQTYRWNVPEGMGPSPSDSNCLTWAYHSGTNFVKDTYSGLVGPLITCRRGVLDVHGRRKDVDREFALLFMVFDENQSWYLGDNIAQYLHTDLQTIENNEDFLESNQMHAINGKLFGNLHGLVMTQGEKTDWYLLGMGSEVDLHTVHFHAQTFIFKTDQEHRADVYDLFPGTFQTIELMAGNPGTWLLHCHVNDHIHAGMETVFTVLNRGDRDDSSVSQLKECKHIFLFKGANKSIGLFAFKYAKHRGTKLLKVAADTPSVRSRERERQKNQYVPFVLLSMRSTVLHVASQSSCTEGSQREDNLSAFLDKRPYCLGV</sequence>
<dbReference type="Proteomes" id="UP000694620">
    <property type="component" value="Chromosome 4"/>
</dbReference>
<evidence type="ECO:0000256" key="6">
    <source>
        <dbReference type="ARBA" id="ARBA00022692"/>
    </source>
</evidence>
<keyword evidence="6" id="KW-0812">Transmembrane</keyword>
<feature type="domain" description="Plastocyanin-like" evidence="17">
    <location>
        <begin position="792"/>
        <end position="886"/>
    </location>
</feature>
<comment type="subcellular location">
    <subcellularLocation>
        <location evidence="2">Membrane</location>
        <topology evidence="2">Single-pass membrane protein</topology>
    </subcellularLocation>
</comment>
<dbReference type="Gene3D" id="2.60.40.420">
    <property type="entry name" value="Cupredoxins - blue copper proteins"/>
    <property type="match status" value="3"/>
</dbReference>
<feature type="domain" description="Plastocyanin-like" evidence="17">
    <location>
        <begin position="432"/>
        <end position="551"/>
    </location>
</feature>
<evidence type="ECO:0000256" key="12">
    <source>
        <dbReference type="ARBA" id="ARBA00023065"/>
    </source>
</evidence>
<reference evidence="18" key="3">
    <citation type="submission" date="2025-09" db="UniProtKB">
        <authorList>
            <consortium name="Ensembl"/>
        </authorList>
    </citation>
    <scope>IDENTIFICATION</scope>
</reference>
<keyword evidence="5" id="KW-0813">Transport</keyword>
<evidence type="ECO:0000259" key="17">
    <source>
        <dbReference type="Pfam" id="PF07732"/>
    </source>
</evidence>
<dbReference type="PANTHER" id="PTHR11709:SF233">
    <property type="entry name" value="FERROXIDASE HEPHL1"/>
    <property type="match status" value="1"/>
</dbReference>
<evidence type="ECO:0000256" key="8">
    <source>
        <dbReference type="ARBA" id="ARBA00022729"/>
    </source>
</evidence>
<dbReference type="GO" id="GO:0005886">
    <property type="term" value="C:plasma membrane"/>
    <property type="evidence" value="ECO:0007669"/>
    <property type="project" value="TreeGrafter"/>
</dbReference>
<dbReference type="Ensembl" id="ENSECRT00000004914.1">
    <property type="protein sequence ID" value="ENSECRP00000004831.1"/>
    <property type="gene ID" value="ENSECRG00000002227.1"/>
</dbReference>
<dbReference type="AlphaFoldDB" id="A0A8C4RP49"/>
<comment type="cofactor">
    <cofactor evidence="1">
        <name>Cu cation</name>
        <dbReference type="ChEBI" id="CHEBI:23378"/>
    </cofactor>
</comment>
<dbReference type="InterPro" id="IPR011707">
    <property type="entry name" value="Cu-oxidase-like_N"/>
</dbReference>
<evidence type="ECO:0000256" key="13">
    <source>
        <dbReference type="ARBA" id="ARBA00023136"/>
    </source>
</evidence>
<keyword evidence="14" id="KW-1015">Disulfide bond</keyword>
<dbReference type="EC" id="1.16.3.1" evidence="4"/>
<name>A0A8C4RP49_ERPCA</name>
<dbReference type="InterPro" id="IPR011706">
    <property type="entry name" value="Cu-oxidase_C"/>
</dbReference>
<evidence type="ECO:0000259" key="16">
    <source>
        <dbReference type="Pfam" id="PF07731"/>
    </source>
</evidence>
<keyword evidence="12" id="KW-0406">Ion transport</keyword>
<feature type="domain" description="Plastocyanin-like" evidence="16">
    <location>
        <begin position="305"/>
        <end position="351"/>
    </location>
</feature>
<evidence type="ECO:0000256" key="4">
    <source>
        <dbReference type="ARBA" id="ARBA00013107"/>
    </source>
</evidence>
<dbReference type="InterPro" id="IPR002355">
    <property type="entry name" value="Cu_oxidase_Cu_BS"/>
</dbReference>
<evidence type="ECO:0000256" key="10">
    <source>
        <dbReference type="ARBA" id="ARBA00022989"/>
    </source>
</evidence>
<dbReference type="PROSITE" id="PS00080">
    <property type="entry name" value="MULTICOPPER_OXIDASE2"/>
    <property type="match status" value="1"/>
</dbReference>
<keyword evidence="10" id="KW-1133">Transmembrane helix</keyword>
<dbReference type="GO" id="GO:0006826">
    <property type="term" value="P:iron ion transport"/>
    <property type="evidence" value="ECO:0007669"/>
    <property type="project" value="TreeGrafter"/>
</dbReference>
<dbReference type="InterPro" id="IPR045087">
    <property type="entry name" value="Cu-oxidase_fam"/>
</dbReference>
<keyword evidence="15" id="KW-0325">Glycoprotein</keyword>
<gene>
    <name evidence="18" type="primary">HEPH</name>
    <name evidence="18" type="synonym">hephl1a</name>
</gene>
<dbReference type="Pfam" id="PF07732">
    <property type="entry name" value="Cu-oxidase_3"/>
    <property type="match status" value="3"/>
</dbReference>
<dbReference type="FunFam" id="2.60.40.420:FF:000002">
    <property type="entry name" value="Hephaestin like 1"/>
    <property type="match status" value="2"/>
</dbReference>
<reference evidence="18" key="1">
    <citation type="submission" date="2021-06" db="EMBL/GenBank/DDBJ databases">
        <authorList>
            <consortium name="Wellcome Sanger Institute Data Sharing"/>
        </authorList>
    </citation>
    <scope>NUCLEOTIDE SEQUENCE [LARGE SCALE GENOMIC DNA]</scope>
</reference>
<evidence type="ECO:0000256" key="15">
    <source>
        <dbReference type="ARBA" id="ARBA00023180"/>
    </source>
</evidence>
<feature type="domain" description="Plastocyanin-like" evidence="17">
    <location>
        <begin position="91"/>
        <end position="197"/>
    </location>
</feature>
<dbReference type="GO" id="GO:0004322">
    <property type="term" value="F:ferroxidase activity"/>
    <property type="evidence" value="ECO:0007669"/>
    <property type="project" value="UniProtKB-EC"/>
</dbReference>
<dbReference type="Pfam" id="PF07731">
    <property type="entry name" value="Cu-oxidase_2"/>
    <property type="match status" value="2"/>
</dbReference>
<evidence type="ECO:0000313" key="19">
    <source>
        <dbReference type="Proteomes" id="UP000694620"/>
    </source>
</evidence>
<dbReference type="InterPro" id="IPR008972">
    <property type="entry name" value="Cupredoxin"/>
</dbReference>
<organism evidence="18 19">
    <name type="scientific">Erpetoichthys calabaricus</name>
    <name type="common">Rope fish</name>
    <name type="synonym">Calamoichthys calabaricus</name>
    <dbReference type="NCBI Taxonomy" id="27687"/>
    <lineage>
        <taxon>Eukaryota</taxon>
        <taxon>Metazoa</taxon>
        <taxon>Chordata</taxon>
        <taxon>Craniata</taxon>
        <taxon>Vertebrata</taxon>
        <taxon>Euteleostomi</taxon>
        <taxon>Actinopterygii</taxon>
        <taxon>Polypteriformes</taxon>
        <taxon>Polypteridae</taxon>
        <taxon>Erpetoichthys</taxon>
    </lineage>
</organism>
<dbReference type="PANTHER" id="PTHR11709">
    <property type="entry name" value="MULTI-COPPER OXIDASE"/>
    <property type="match status" value="1"/>
</dbReference>
<evidence type="ECO:0000256" key="7">
    <source>
        <dbReference type="ARBA" id="ARBA00022723"/>
    </source>
</evidence>
<evidence type="ECO:0000256" key="3">
    <source>
        <dbReference type="ARBA" id="ARBA00010609"/>
    </source>
</evidence>
<evidence type="ECO:0000256" key="5">
    <source>
        <dbReference type="ARBA" id="ARBA00022448"/>
    </source>
</evidence>
<keyword evidence="11" id="KW-0560">Oxidoreductase</keyword>
<reference evidence="18" key="2">
    <citation type="submission" date="2025-08" db="UniProtKB">
        <authorList>
            <consortium name="Ensembl"/>
        </authorList>
    </citation>
    <scope>IDENTIFICATION</scope>
</reference>
<dbReference type="FunFam" id="2.60.40.420:FF:000009">
    <property type="entry name" value="Ceruloplasmin"/>
    <property type="match status" value="1"/>
</dbReference>